<dbReference type="Pfam" id="PF17287">
    <property type="entry name" value="POTRA_3"/>
    <property type="match status" value="1"/>
</dbReference>
<evidence type="ECO:0000313" key="8">
    <source>
        <dbReference type="EMBL" id="EYU15532.1"/>
    </source>
</evidence>
<evidence type="ECO:0000259" key="7">
    <source>
        <dbReference type="Pfam" id="PF17287"/>
    </source>
</evidence>
<gene>
    <name evidence="8" type="ORF">BA1DRAFT_01887</name>
</gene>
<feature type="domain" description="Haemolysin activator HlyB C-terminal" evidence="5">
    <location>
        <begin position="226"/>
        <end position="531"/>
    </location>
</feature>
<keyword evidence="9" id="KW-1185">Reference proteome</keyword>
<name>A0A022PHE0_9GAMM</name>
<dbReference type="PANTHER" id="PTHR34597:SF3">
    <property type="entry name" value="OUTER MEMBRANE TRANSPORTER CDIB"/>
    <property type="match status" value="1"/>
</dbReference>
<dbReference type="InterPro" id="IPR005565">
    <property type="entry name" value="Hemolysn_activator_HlyB_C"/>
</dbReference>
<evidence type="ECO:0000313" key="9">
    <source>
        <dbReference type="Proteomes" id="UP000023464"/>
    </source>
</evidence>
<evidence type="ECO:0000256" key="1">
    <source>
        <dbReference type="ARBA" id="ARBA00022452"/>
    </source>
</evidence>
<dbReference type="GO" id="GO:0008320">
    <property type="term" value="F:protein transmembrane transporter activity"/>
    <property type="evidence" value="ECO:0007669"/>
    <property type="project" value="TreeGrafter"/>
</dbReference>
<organism evidence="8 9">
    <name type="scientific">Photorhabdus aegyptia</name>
    <dbReference type="NCBI Taxonomy" id="2805098"/>
    <lineage>
        <taxon>Bacteria</taxon>
        <taxon>Pseudomonadati</taxon>
        <taxon>Pseudomonadota</taxon>
        <taxon>Gammaproteobacteria</taxon>
        <taxon>Enterobacterales</taxon>
        <taxon>Morganellaceae</taxon>
        <taxon>Photorhabdus</taxon>
    </lineage>
</organism>
<feature type="domain" description="Polypeptide-transport-associated ShlB-type" evidence="6">
    <location>
        <begin position="94"/>
        <end position="168"/>
    </location>
</feature>
<dbReference type="RefSeq" id="WP_051560725.1">
    <property type="nucleotide sequence ID" value="NZ_CAWLTM010000092.1"/>
</dbReference>
<keyword evidence="2" id="KW-0812">Transmembrane</keyword>
<dbReference type="InterPro" id="IPR027282">
    <property type="entry name" value="TPS"/>
</dbReference>
<evidence type="ECO:0000259" key="6">
    <source>
        <dbReference type="Pfam" id="PF08479"/>
    </source>
</evidence>
<dbReference type="PIRSF" id="PIRSF029745">
    <property type="entry name" value="FhaC"/>
    <property type="match status" value="1"/>
</dbReference>
<accession>A0A022PHE0</accession>
<protein>
    <submittedName>
        <fullName evidence="8">Hemolysin activation/secretion protein</fullName>
    </submittedName>
</protein>
<dbReference type="GO" id="GO:0046819">
    <property type="term" value="P:protein secretion by the type V secretion system"/>
    <property type="evidence" value="ECO:0007669"/>
    <property type="project" value="TreeGrafter"/>
</dbReference>
<feature type="domain" description="ShlB POTRA" evidence="7">
    <location>
        <begin position="169"/>
        <end position="221"/>
    </location>
</feature>
<evidence type="ECO:0000256" key="4">
    <source>
        <dbReference type="SAM" id="Coils"/>
    </source>
</evidence>
<dbReference type="PANTHER" id="PTHR34597">
    <property type="entry name" value="SLR1661 PROTEIN"/>
    <property type="match status" value="1"/>
</dbReference>
<keyword evidence="3" id="KW-0998">Cell outer membrane</keyword>
<comment type="caution">
    <text evidence="8">The sequence shown here is derived from an EMBL/GenBank/DDBJ whole genome shotgun (WGS) entry which is preliminary data.</text>
</comment>
<dbReference type="Proteomes" id="UP000023464">
    <property type="component" value="Unassembled WGS sequence"/>
</dbReference>
<dbReference type="Pfam" id="PF03865">
    <property type="entry name" value="ShlB"/>
    <property type="match status" value="1"/>
</dbReference>
<dbReference type="InterPro" id="IPR051544">
    <property type="entry name" value="TPS_OM_transporter"/>
</dbReference>
<evidence type="ECO:0000256" key="3">
    <source>
        <dbReference type="ARBA" id="ARBA00023237"/>
    </source>
</evidence>
<keyword evidence="4" id="KW-0175">Coiled coil</keyword>
<dbReference type="Gene3D" id="2.40.160.50">
    <property type="entry name" value="membrane protein fhac: a member of the omp85/tpsb transporter family"/>
    <property type="match status" value="1"/>
</dbReference>
<keyword evidence="1" id="KW-0472">Membrane</keyword>
<dbReference type="EMBL" id="JFGV01000023">
    <property type="protein sequence ID" value="EYU15532.1"/>
    <property type="molecule type" value="Genomic_DNA"/>
</dbReference>
<proteinExistence type="predicted"/>
<dbReference type="Gene3D" id="3.10.20.310">
    <property type="entry name" value="membrane protein fhac"/>
    <property type="match status" value="1"/>
</dbReference>
<sequence length="568" mass="63268">MAMVIPSRIIIGLVGWAVFSIQSVQADELHFIHQKQQQQAQYLENSSAVLDSQRQQQKTLLEDAQQQREDLQKSLSLSEQEADGTSTVDTRCVIINEITLQGAQSLPASAQSTLIQPYLHRCVTLAALKQLVRAVTNTYITYGYITSQAQLPKQNLADGKLHIAMIEGRVESVEIDGELPRMAKMLFPGMAGKVLNLRDVEQGLEQLNRLTSSQFTIDIQPGIQPGYSIVHIRQQVSHFPGKVQLSIENSGQKGTGEYQASTGLVLDAPLSLGEQWSLSWAQDTDFRSAHHSRNLVLSVSVPYGYWTARYHYFRNTSRQALTSMYNTYPYDSENQTHQVDTSRTLYRDGKQKLSLQLGGRHKVVKNAIAGEKLAVSSPVVKTAYVSSRYSAVLGRGYFTFNPTFEYGQVVTLPPFATRNSSRKFNLSSSYYYPIVSNTAYLTSFYGQLSPDNLLSPERLSLGGLYSVRGYKAQSLSGNQGLYWRQEVTHQLNMGKVGALTLTGALDYGYLVGQSCYGIEEAHLLGSAFGVTLTRRELSSQLMIGKPLYYPHILKPDAWAVYAAVSFEF</sequence>
<feature type="coiled-coil region" evidence="4">
    <location>
        <begin position="50"/>
        <end position="81"/>
    </location>
</feature>
<dbReference type="InterPro" id="IPR035251">
    <property type="entry name" value="ShlB_POTRA"/>
</dbReference>
<reference evidence="8 9" key="1">
    <citation type="submission" date="2014-03" db="EMBL/GenBank/DDBJ databases">
        <title>Draft Genome of Photorhabdus luminescens BA1, an Egyptian Isolate.</title>
        <authorList>
            <person name="Ghazal S."/>
            <person name="Hurst S.G.IV."/>
            <person name="Morris K."/>
            <person name="Thomas K."/>
            <person name="Tisa L.S."/>
        </authorList>
    </citation>
    <scope>NUCLEOTIDE SEQUENCE [LARGE SCALE GENOMIC DNA]</scope>
    <source>
        <strain evidence="8 9">BA1</strain>
    </source>
</reference>
<evidence type="ECO:0000256" key="2">
    <source>
        <dbReference type="ARBA" id="ARBA00022692"/>
    </source>
</evidence>
<dbReference type="Pfam" id="PF08479">
    <property type="entry name" value="POTRA_2"/>
    <property type="match status" value="1"/>
</dbReference>
<dbReference type="PATRIC" id="fig|1393736.3.peg.1912"/>
<dbReference type="AlphaFoldDB" id="A0A022PHE0"/>
<dbReference type="GO" id="GO:0098046">
    <property type="term" value="C:type V protein secretion system complex"/>
    <property type="evidence" value="ECO:0007669"/>
    <property type="project" value="TreeGrafter"/>
</dbReference>
<dbReference type="InterPro" id="IPR013686">
    <property type="entry name" value="Polypept-transport_assoc_ShlB"/>
</dbReference>
<keyword evidence="1" id="KW-1134">Transmembrane beta strand</keyword>
<evidence type="ECO:0000259" key="5">
    <source>
        <dbReference type="Pfam" id="PF03865"/>
    </source>
</evidence>